<dbReference type="STRING" id="871651.SAMN05421688_2440"/>
<proteinExistence type="inferred from homology"/>
<evidence type="ECO:0000256" key="2">
    <source>
        <dbReference type="ARBA" id="ARBA00022448"/>
    </source>
</evidence>
<keyword evidence="5 7" id="KW-0408">Iron</keyword>
<keyword evidence="7" id="KW-0285">Flavoprotein</keyword>
<comment type="similarity">
    <text evidence="7">Belongs to the MsrQ family.</text>
</comment>
<keyword evidence="2 7" id="KW-0813">Transport</keyword>
<dbReference type="GO" id="GO:0020037">
    <property type="term" value="F:heme binding"/>
    <property type="evidence" value="ECO:0007669"/>
    <property type="project" value="UniProtKB-UniRule"/>
</dbReference>
<protein>
    <recommendedName>
        <fullName evidence="7">Protein-methionine-sulfoxide reductase heme-binding subunit MsrQ</fullName>
    </recommendedName>
    <alternativeName>
        <fullName evidence="7">Flavocytochrome MsrQ</fullName>
    </alternativeName>
</protein>
<feature type="transmembrane region" description="Helical" evidence="7">
    <location>
        <begin position="154"/>
        <end position="172"/>
    </location>
</feature>
<dbReference type="NCBIfam" id="NF003833">
    <property type="entry name" value="PRK05419.1-5"/>
    <property type="match status" value="1"/>
</dbReference>
<sequence>MRSVDRLNALLKQVPAVAVYVAGVLPAIWLFWQAITGTLSIEPIKSLEHETGELGLQLLIATLLVTPLRRFTGINLLRLRRALGLLAFFYIALHLLIWLLLDVQDPAMIWADVVKRPYITVGMLGFVLLVPLAITSNNRSIRVLGRRWHALHRLAYVAIPLGGLHFVMQAKGLQIEPLVYLGVIFGLLFVRLSALKRRRLA</sequence>
<dbReference type="GO" id="GO:0046872">
    <property type="term" value="F:metal ion binding"/>
    <property type="evidence" value="ECO:0007669"/>
    <property type="project" value="UniProtKB-KW"/>
</dbReference>
<evidence type="ECO:0000313" key="10">
    <source>
        <dbReference type="Proteomes" id="UP000198796"/>
    </source>
</evidence>
<dbReference type="GO" id="GO:0005886">
    <property type="term" value="C:plasma membrane"/>
    <property type="evidence" value="ECO:0007669"/>
    <property type="project" value="UniProtKB-SubCell"/>
</dbReference>
<evidence type="ECO:0000256" key="4">
    <source>
        <dbReference type="ARBA" id="ARBA00022989"/>
    </source>
</evidence>
<dbReference type="GO" id="GO:0010181">
    <property type="term" value="F:FMN binding"/>
    <property type="evidence" value="ECO:0007669"/>
    <property type="project" value="UniProtKB-UniRule"/>
</dbReference>
<dbReference type="AlphaFoldDB" id="A0A1I0XSA9"/>
<evidence type="ECO:0000256" key="3">
    <source>
        <dbReference type="ARBA" id="ARBA00022692"/>
    </source>
</evidence>
<evidence type="ECO:0000256" key="1">
    <source>
        <dbReference type="ARBA" id="ARBA00004141"/>
    </source>
</evidence>
<keyword evidence="3 7" id="KW-0812">Transmembrane</keyword>
<keyword evidence="10" id="KW-1185">Reference proteome</keyword>
<dbReference type="OrthoDB" id="9788328at2"/>
<feature type="domain" description="Ferric oxidoreductase" evidence="8">
    <location>
        <begin position="52"/>
        <end position="161"/>
    </location>
</feature>
<evidence type="ECO:0000313" key="9">
    <source>
        <dbReference type="EMBL" id="SFB03945.1"/>
    </source>
</evidence>
<feature type="transmembrane region" description="Helical" evidence="7">
    <location>
        <begin position="83"/>
        <end position="101"/>
    </location>
</feature>
<comment type="cofactor">
    <cofactor evidence="7">
        <name>heme b</name>
        <dbReference type="ChEBI" id="CHEBI:60344"/>
    </cofactor>
    <text evidence="7">Binds 1 heme b (iron(II)-protoporphyrin IX) group per subunit.</text>
</comment>
<dbReference type="InterPro" id="IPR013130">
    <property type="entry name" value="Fe3_Rdtase_TM_dom"/>
</dbReference>
<accession>A0A1I0XSA9</accession>
<dbReference type="GO" id="GO:0016679">
    <property type="term" value="F:oxidoreductase activity, acting on diphenols and related substances as donors"/>
    <property type="evidence" value="ECO:0007669"/>
    <property type="project" value="TreeGrafter"/>
</dbReference>
<dbReference type="PANTHER" id="PTHR36964">
    <property type="entry name" value="PROTEIN-METHIONINE-SULFOXIDE REDUCTASE HEME-BINDING SUBUNIT MSRQ"/>
    <property type="match status" value="1"/>
</dbReference>
<dbReference type="Proteomes" id="UP000198796">
    <property type="component" value="Unassembled WGS sequence"/>
</dbReference>
<evidence type="ECO:0000256" key="5">
    <source>
        <dbReference type="ARBA" id="ARBA00023004"/>
    </source>
</evidence>
<keyword evidence="4 7" id="KW-1133">Transmembrane helix</keyword>
<feature type="transmembrane region" description="Helical" evidence="7">
    <location>
        <begin position="12"/>
        <end position="34"/>
    </location>
</feature>
<reference evidence="9 10" key="1">
    <citation type="submission" date="2016-10" db="EMBL/GenBank/DDBJ databases">
        <authorList>
            <person name="de Groot N.N."/>
        </authorList>
    </citation>
    <scope>NUCLEOTIDE SEQUENCE [LARGE SCALE GENOMIC DNA]</scope>
    <source>
        <strain evidence="9 10">DSM 29316</strain>
    </source>
</reference>
<dbReference type="Pfam" id="PF01794">
    <property type="entry name" value="Ferric_reduct"/>
    <property type="match status" value="1"/>
</dbReference>
<dbReference type="EMBL" id="FOJU01000004">
    <property type="protein sequence ID" value="SFB03945.1"/>
    <property type="molecule type" value="Genomic_DNA"/>
</dbReference>
<keyword evidence="7" id="KW-0288">FMN</keyword>
<feature type="transmembrane region" description="Helical" evidence="7">
    <location>
        <begin position="178"/>
        <end position="195"/>
    </location>
</feature>
<evidence type="ECO:0000256" key="6">
    <source>
        <dbReference type="ARBA" id="ARBA00023136"/>
    </source>
</evidence>
<dbReference type="GO" id="GO:0009055">
    <property type="term" value="F:electron transfer activity"/>
    <property type="evidence" value="ECO:0007669"/>
    <property type="project" value="UniProtKB-UniRule"/>
</dbReference>
<dbReference type="HAMAP" id="MF_01207">
    <property type="entry name" value="MsrQ"/>
    <property type="match status" value="1"/>
</dbReference>
<keyword evidence="7" id="KW-0349">Heme</keyword>
<evidence type="ECO:0000256" key="7">
    <source>
        <dbReference type="HAMAP-Rule" id="MF_01207"/>
    </source>
</evidence>
<keyword evidence="7" id="KW-0249">Electron transport</keyword>
<dbReference type="GO" id="GO:0030091">
    <property type="term" value="P:protein repair"/>
    <property type="evidence" value="ECO:0007669"/>
    <property type="project" value="UniProtKB-UniRule"/>
</dbReference>
<comment type="function">
    <text evidence="7">Part of the MsrPQ system that repairs oxidized periplasmic proteins containing methionine sulfoxide residues (Met-O), using respiratory chain electrons. Thus protects these proteins from oxidative-stress damage caused by reactive species of oxygen and chlorine generated by the host defense mechanisms. MsrPQ is essential for the maintenance of envelope integrity under bleach stress, rescuing a wide series of structurally unrelated periplasmic proteins from methionine oxidation. MsrQ provides electrons for reduction to the reductase catalytic subunit MsrP, using the quinone pool of the respiratory chain.</text>
</comment>
<comment type="subcellular location">
    <subcellularLocation>
        <location evidence="7">Cell membrane</location>
        <topology evidence="7">Multi-pass membrane protein</topology>
    </subcellularLocation>
    <subcellularLocation>
        <location evidence="1">Membrane</location>
        <topology evidence="1">Multi-pass membrane protein</topology>
    </subcellularLocation>
</comment>
<comment type="cofactor">
    <cofactor evidence="7">
        <name>FMN</name>
        <dbReference type="ChEBI" id="CHEBI:58210"/>
    </cofactor>
    <text evidence="7">Binds 1 FMN per subunit.</text>
</comment>
<evidence type="ECO:0000259" key="8">
    <source>
        <dbReference type="Pfam" id="PF01794"/>
    </source>
</evidence>
<feature type="transmembrane region" description="Helical" evidence="7">
    <location>
        <begin position="116"/>
        <end position="134"/>
    </location>
</feature>
<keyword evidence="7" id="KW-1003">Cell membrane</keyword>
<keyword evidence="6 7" id="KW-0472">Membrane</keyword>
<name>A0A1I0XSA9_9RHOB</name>
<dbReference type="PANTHER" id="PTHR36964:SF1">
    <property type="entry name" value="PROTEIN-METHIONINE-SULFOXIDE REDUCTASE HEME-BINDING SUBUNIT MSRQ"/>
    <property type="match status" value="1"/>
</dbReference>
<keyword evidence="7" id="KW-0479">Metal-binding</keyword>
<comment type="subunit">
    <text evidence="7">Heterodimer of a catalytic subunit (MsrP) and a heme-binding subunit (MsrQ).</text>
</comment>
<feature type="transmembrane region" description="Helical" evidence="7">
    <location>
        <begin position="54"/>
        <end position="71"/>
    </location>
</feature>
<organism evidence="9 10">
    <name type="scientific">Poseidonocella pacifica</name>
    <dbReference type="NCBI Taxonomy" id="871651"/>
    <lineage>
        <taxon>Bacteria</taxon>
        <taxon>Pseudomonadati</taxon>
        <taxon>Pseudomonadota</taxon>
        <taxon>Alphaproteobacteria</taxon>
        <taxon>Rhodobacterales</taxon>
        <taxon>Roseobacteraceae</taxon>
        <taxon>Poseidonocella</taxon>
    </lineage>
</organism>
<dbReference type="RefSeq" id="WP_092065280.1">
    <property type="nucleotide sequence ID" value="NZ_FOJU01000004.1"/>
</dbReference>
<gene>
    <name evidence="7" type="primary">msrQ</name>
    <name evidence="9" type="ORF">SAMN05421688_2440</name>
</gene>
<dbReference type="InterPro" id="IPR022837">
    <property type="entry name" value="MsrQ-like"/>
</dbReference>